<protein>
    <submittedName>
        <fullName evidence="1">Transposase of ISCARN48, IS66 family</fullName>
    </submittedName>
</protein>
<reference evidence="1" key="1">
    <citation type="submission" date="2009-10" db="EMBL/GenBank/DDBJ databases">
        <title>Diversity of trophic interactions inside an arsenic-rich microbial ecosystem.</title>
        <authorList>
            <person name="Bertin P.N."/>
            <person name="Heinrich-Salmeron A."/>
            <person name="Pelletier E."/>
            <person name="Goulhen-Chollet F."/>
            <person name="Arsene-Ploetze F."/>
            <person name="Gallien S."/>
            <person name="Calteau A."/>
            <person name="Vallenet D."/>
            <person name="Casiot C."/>
            <person name="Chane-Woon-Ming B."/>
            <person name="Giloteaux L."/>
            <person name="Barakat M."/>
            <person name="Bonnefoy V."/>
            <person name="Bruneel O."/>
            <person name="Chandler M."/>
            <person name="Cleiss J."/>
            <person name="Duran R."/>
            <person name="Elbaz-Poulichet F."/>
            <person name="Fonknechten N."/>
            <person name="Lauga B."/>
            <person name="Mornico D."/>
            <person name="Ortet P."/>
            <person name="Schaeffer C."/>
            <person name="Siguier P."/>
            <person name="Alexander Thil Smith A."/>
            <person name="Van Dorsselaer A."/>
            <person name="Weissenbach J."/>
            <person name="Medigue C."/>
            <person name="Le Paslier D."/>
        </authorList>
    </citation>
    <scope>NUCLEOTIDE SEQUENCE</scope>
</reference>
<comment type="caution">
    <text evidence="1">The sequence shown here is derived from an EMBL/GenBank/DDBJ whole genome shotgun (WGS) entry which is preliminary data.</text>
</comment>
<accession>E6Q563</accession>
<evidence type="ECO:0000313" key="1">
    <source>
        <dbReference type="EMBL" id="CBI02324.1"/>
    </source>
</evidence>
<sequence length="64" mass="7324">MDSANAALPDLDRLNIAELKSLLREQHAELITKDAQLLSYSVEIETLKLQILKLRRMQFGNKSE</sequence>
<dbReference type="EMBL" id="CABO01000034">
    <property type="protein sequence ID" value="CBI02324.1"/>
    <property type="molecule type" value="Genomic_DNA"/>
</dbReference>
<name>E6Q563_9ZZZZ</name>
<gene>
    <name evidence="1" type="ORF">CARN4_1031</name>
</gene>
<organism evidence="1">
    <name type="scientific">mine drainage metagenome</name>
    <dbReference type="NCBI Taxonomy" id="410659"/>
    <lineage>
        <taxon>unclassified sequences</taxon>
        <taxon>metagenomes</taxon>
        <taxon>ecological metagenomes</taxon>
    </lineage>
</organism>
<dbReference type="AlphaFoldDB" id="E6Q563"/>
<proteinExistence type="predicted"/>